<dbReference type="OrthoDB" id="11380at2"/>
<keyword evidence="14" id="KW-1185">Reference proteome</keyword>
<evidence type="ECO:0000313" key="13">
    <source>
        <dbReference type="EMBL" id="BAL80505.1"/>
    </source>
</evidence>
<evidence type="ECO:0000256" key="9">
    <source>
        <dbReference type="ARBA" id="ARBA00022801"/>
    </source>
</evidence>
<dbReference type="GO" id="GO:0008270">
    <property type="term" value="F:zinc ion binding"/>
    <property type="evidence" value="ECO:0007669"/>
    <property type="project" value="InterPro"/>
</dbReference>
<dbReference type="EMBL" id="AP012051">
    <property type="protein sequence ID" value="BAL80505.1"/>
    <property type="molecule type" value="Genomic_DNA"/>
</dbReference>
<keyword evidence="11" id="KW-0046">Antibiotic resistance</keyword>
<comment type="similarity">
    <text evidence="4">Belongs to the metallo-beta-lactamase superfamily. Class-B beta-lactamase family.</text>
</comment>
<gene>
    <name evidence="13" type="ordered locus">CSE_03790</name>
</gene>
<evidence type="ECO:0000256" key="6">
    <source>
        <dbReference type="ARBA" id="ARBA00022723"/>
    </source>
</evidence>
<proteinExistence type="inferred from homology"/>
<keyword evidence="8" id="KW-0574">Periplasm</keyword>
<dbReference type="Gene3D" id="3.60.15.10">
    <property type="entry name" value="Ribonuclease Z/Hydroxyacylglutathione hydrolase-like"/>
    <property type="match status" value="1"/>
</dbReference>
<comment type="subcellular location">
    <subcellularLocation>
        <location evidence="3">Periplasm</location>
    </subcellularLocation>
</comment>
<dbReference type="SMART" id="SM00849">
    <property type="entry name" value="Lactamase_B"/>
    <property type="match status" value="1"/>
</dbReference>
<protein>
    <recommendedName>
        <fullName evidence="5">beta-lactamase</fullName>
        <ecNumber evidence="5">3.5.2.6</ecNumber>
    </recommendedName>
</protein>
<keyword evidence="10" id="KW-0862">Zinc</keyword>
<dbReference type="InterPro" id="IPR050855">
    <property type="entry name" value="NDM-1-like"/>
</dbReference>
<evidence type="ECO:0000256" key="1">
    <source>
        <dbReference type="ARBA" id="ARBA00001526"/>
    </source>
</evidence>
<dbReference type="GO" id="GO:0017001">
    <property type="term" value="P:antibiotic catabolic process"/>
    <property type="evidence" value="ECO:0007669"/>
    <property type="project" value="InterPro"/>
</dbReference>
<dbReference type="RefSeq" id="WP_014452911.1">
    <property type="nucleotide sequence ID" value="NC_017096.1"/>
</dbReference>
<dbReference type="Pfam" id="PF00753">
    <property type="entry name" value="Lactamase_B"/>
    <property type="match status" value="1"/>
</dbReference>
<evidence type="ECO:0000256" key="8">
    <source>
        <dbReference type="ARBA" id="ARBA00022764"/>
    </source>
</evidence>
<keyword evidence="9" id="KW-0378">Hydrolase</keyword>
<dbReference type="GO" id="GO:0042597">
    <property type="term" value="C:periplasmic space"/>
    <property type="evidence" value="ECO:0007669"/>
    <property type="project" value="UniProtKB-SubCell"/>
</dbReference>
<comment type="cofactor">
    <cofactor evidence="2">
        <name>Zn(2+)</name>
        <dbReference type="ChEBI" id="CHEBI:29105"/>
    </cofactor>
</comment>
<dbReference type="InterPro" id="IPR001279">
    <property type="entry name" value="Metallo-B-lactamas"/>
</dbReference>
<evidence type="ECO:0000256" key="7">
    <source>
        <dbReference type="ARBA" id="ARBA00022729"/>
    </source>
</evidence>
<evidence type="ECO:0000259" key="12">
    <source>
        <dbReference type="SMART" id="SM00849"/>
    </source>
</evidence>
<comment type="catalytic activity">
    <reaction evidence="1">
        <text>a beta-lactam + H2O = a substituted beta-amino acid</text>
        <dbReference type="Rhea" id="RHEA:20401"/>
        <dbReference type="ChEBI" id="CHEBI:15377"/>
        <dbReference type="ChEBI" id="CHEBI:35627"/>
        <dbReference type="ChEBI" id="CHEBI:140347"/>
        <dbReference type="EC" id="3.5.2.6"/>
    </reaction>
</comment>
<keyword evidence="6" id="KW-0479">Metal-binding</keyword>
<dbReference type="PROSITE" id="PS00743">
    <property type="entry name" value="BETA_LACTAMASE_B_1"/>
    <property type="match status" value="1"/>
</dbReference>
<dbReference type="KEGG" id="cex:CSE_03790"/>
<dbReference type="InterPro" id="IPR036866">
    <property type="entry name" value="RibonucZ/Hydroxyglut_hydro"/>
</dbReference>
<dbReference type="PANTHER" id="PTHR42951:SF14">
    <property type="entry name" value="METALLO-BETA-LACTAMASE SUPERFAMILY PROTEIN"/>
    <property type="match status" value="1"/>
</dbReference>
<sequence length="293" mass="33772">MMELKSVKSGIFYLEDSTNIGIIELNDGFLIIDAGIDKDKGKKIKRVLQDSGIKPTHLLLTHHHADHTGGASFLKEQFGLKVIASIEEKVFIENPILEPIYLSLGSSPNKNFLSKWVKSSEVKVDLATYEFDKLTYDDFEIINLSGHSIGMVGLKIENILFSADAFFSKEVLDKYIVPYFHDLEKFEYSLNLIPTFNYEFIIPSHGKAYTKSEGDSIIRYNIDRINEIKEKVFNTLIKPKTLQEILFNLEVFPHDPVTYTLIESSIRSILNYFINNDEIEQFVENEKLLYRRK</sequence>
<evidence type="ECO:0000256" key="2">
    <source>
        <dbReference type="ARBA" id="ARBA00001947"/>
    </source>
</evidence>
<reference evidence="13 14" key="1">
    <citation type="submission" date="2011-01" db="EMBL/GenBank/DDBJ databases">
        <title>Whole genome sequence of Caldisericum exile AZM16c01.</title>
        <authorList>
            <person name="Narita-Yamada S."/>
            <person name="Kawakoshi A."/>
            <person name="Nakamura S."/>
            <person name="Sasagawa M."/>
            <person name="Fukada J."/>
            <person name="Sekine M."/>
            <person name="Kato Y."/>
            <person name="Fukai R."/>
            <person name="Sasaki K."/>
            <person name="Hanamaki A."/>
            <person name="Narita H."/>
            <person name="Konno Y."/>
            <person name="Mori K."/>
            <person name="Yamazaki S."/>
            <person name="Suzuki K."/>
            <person name="Fujita N."/>
        </authorList>
    </citation>
    <scope>NUCLEOTIDE SEQUENCE [LARGE SCALE GENOMIC DNA]</scope>
    <source>
        <strain evidence="14">DSM 21853 / NBRC 104410 / AZM16c01</strain>
    </source>
</reference>
<dbReference type="PANTHER" id="PTHR42951">
    <property type="entry name" value="METALLO-BETA-LACTAMASE DOMAIN-CONTAINING"/>
    <property type="match status" value="1"/>
</dbReference>
<keyword evidence="7" id="KW-0732">Signal</keyword>
<dbReference type="EC" id="3.5.2.6" evidence="5"/>
<evidence type="ECO:0000256" key="3">
    <source>
        <dbReference type="ARBA" id="ARBA00004418"/>
    </source>
</evidence>
<accession>A0A7U6GDN9</accession>
<dbReference type="SUPFAM" id="SSF56281">
    <property type="entry name" value="Metallo-hydrolase/oxidoreductase"/>
    <property type="match status" value="1"/>
</dbReference>
<dbReference type="CDD" id="cd07743">
    <property type="entry name" value="metallo-hydrolase-like_MBL-fold"/>
    <property type="match status" value="1"/>
</dbReference>
<dbReference type="GO" id="GO:0046677">
    <property type="term" value="P:response to antibiotic"/>
    <property type="evidence" value="ECO:0007669"/>
    <property type="project" value="UniProtKB-KW"/>
</dbReference>
<dbReference type="AlphaFoldDB" id="A0A7U6GDN9"/>
<evidence type="ECO:0000256" key="4">
    <source>
        <dbReference type="ARBA" id="ARBA00005250"/>
    </source>
</evidence>
<name>A0A7U6GDN9_CALEA</name>
<organism evidence="13 14">
    <name type="scientific">Caldisericum exile (strain DSM 21853 / NBRC 104410 / AZM16c01)</name>
    <dbReference type="NCBI Taxonomy" id="511051"/>
    <lineage>
        <taxon>Bacteria</taxon>
        <taxon>Pseudomonadati</taxon>
        <taxon>Caldisericota/Cryosericota group</taxon>
        <taxon>Caldisericota</taxon>
        <taxon>Caldisericia</taxon>
        <taxon>Caldisericales</taxon>
        <taxon>Caldisericaceae</taxon>
        <taxon>Caldisericum</taxon>
    </lineage>
</organism>
<dbReference type="Proteomes" id="UP000004793">
    <property type="component" value="Chromosome"/>
</dbReference>
<feature type="domain" description="Metallo-beta-lactamase" evidence="12">
    <location>
        <begin position="17"/>
        <end position="205"/>
    </location>
</feature>
<evidence type="ECO:0000256" key="5">
    <source>
        <dbReference type="ARBA" id="ARBA00012865"/>
    </source>
</evidence>
<evidence type="ECO:0000313" key="14">
    <source>
        <dbReference type="Proteomes" id="UP000004793"/>
    </source>
</evidence>
<evidence type="ECO:0000256" key="10">
    <source>
        <dbReference type="ARBA" id="ARBA00022833"/>
    </source>
</evidence>
<dbReference type="InterPro" id="IPR001018">
    <property type="entry name" value="Beta-lactamase_class-B_CS"/>
</dbReference>
<dbReference type="GO" id="GO:0008800">
    <property type="term" value="F:beta-lactamase activity"/>
    <property type="evidence" value="ECO:0007669"/>
    <property type="project" value="UniProtKB-EC"/>
</dbReference>
<evidence type="ECO:0000256" key="11">
    <source>
        <dbReference type="ARBA" id="ARBA00023251"/>
    </source>
</evidence>